<proteinExistence type="predicted"/>
<sequence length="92" mass="10079">MMKSKTPGQMPTSARSAVADRMRLLKHMRAGQSVSVLDVANFLRCRANHGEEWIGEEIVEVAGVAHSLNEEVIVTASFVTLTLRLQQGGSDR</sequence>
<dbReference type="RefSeq" id="WP_007562648.1">
    <property type="nucleotide sequence ID" value="NZ_JAJALK010000010.1"/>
</dbReference>
<comment type="caution">
    <text evidence="1">The sequence shown here is derived from an EMBL/GenBank/DDBJ whole genome shotgun (WGS) entry which is preliminary data.</text>
</comment>
<gene>
    <name evidence="1" type="ORF">QO001_004576</name>
</gene>
<dbReference type="EMBL" id="JAUSWL010000009">
    <property type="protein sequence ID" value="MDQ0545632.1"/>
    <property type="molecule type" value="Genomic_DNA"/>
</dbReference>
<evidence type="ECO:0000313" key="1">
    <source>
        <dbReference type="EMBL" id="MDQ0545632.1"/>
    </source>
</evidence>
<name>A0AAJ1TR90_9HYPH</name>
<dbReference type="AlphaFoldDB" id="A0AAJ1TR90"/>
<dbReference type="Proteomes" id="UP001223420">
    <property type="component" value="Unassembled WGS sequence"/>
</dbReference>
<reference evidence="1" key="1">
    <citation type="submission" date="2023-07" db="EMBL/GenBank/DDBJ databases">
        <title>Genomic Encyclopedia of Type Strains, Phase IV (KMG-IV): sequencing the most valuable type-strain genomes for metagenomic binning, comparative biology and taxonomic classification.</title>
        <authorList>
            <person name="Goeker M."/>
        </authorList>
    </citation>
    <scope>NUCLEOTIDE SEQUENCE</scope>
    <source>
        <strain evidence="1">DSM 19569</strain>
    </source>
</reference>
<evidence type="ECO:0000313" key="2">
    <source>
        <dbReference type="Proteomes" id="UP001223420"/>
    </source>
</evidence>
<accession>A0AAJ1TR90</accession>
<organism evidence="1 2">
    <name type="scientific">Methylobacterium brachiatum</name>
    <dbReference type="NCBI Taxonomy" id="269660"/>
    <lineage>
        <taxon>Bacteria</taxon>
        <taxon>Pseudomonadati</taxon>
        <taxon>Pseudomonadota</taxon>
        <taxon>Alphaproteobacteria</taxon>
        <taxon>Hyphomicrobiales</taxon>
        <taxon>Methylobacteriaceae</taxon>
        <taxon>Methylobacterium</taxon>
    </lineage>
</organism>
<protein>
    <submittedName>
        <fullName evidence="1">Uncharacterized protein</fullName>
    </submittedName>
</protein>